<evidence type="ECO:0000313" key="6">
    <source>
        <dbReference type="Proteomes" id="UP000003980"/>
    </source>
</evidence>
<dbReference type="Proteomes" id="UP000003980">
    <property type="component" value="Unassembled WGS sequence"/>
</dbReference>
<dbReference type="InterPro" id="IPR041698">
    <property type="entry name" value="Methyltransf_25"/>
</dbReference>
<dbReference type="NCBIfam" id="NF041081">
    <property type="entry name" value="prot_lys_mtase_Arch"/>
    <property type="match status" value="1"/>
</dbReference>
<evidence type="ECO:0000259" key="4">
    <source>
        <dbReference type="Pfam" id="PF13649"/>
    </source>
</evidence>
<dbReference type="PANTHER" id="PTHR13610:SF11">
    <property type="entry name" value="METHYLTRANSFERASE DOMAIN-CONTAINING PROTEIN"/>
    <property type="match status" value="1"/>
</dbReference>
<dbReference type="EMBL" id="JH597770">
    <property type="protein sequence ID" value="EHP68792.1"/>
    <property type="molecule type" value="Genomic_DNA"/>
</dbReference>
<sequence>MSIPHREVPHVPYVPTPDKVVKKMLEIAKVGKEDVVYDLGCGDGRIIISAVADFNAKKAVGVDLSDERLKEAEQNALARGVRDKIVLKKNNFLDEDVSEATVVTLFLLTNANDLLKPKFEKELKPGTRVVSHEFEMRGWKPKEVVKVEDGNMHHLVYLYVIGEHT</sequence>
<keyword evidence="5" id="KW-0689">Ribosomal protein</keyword>
<dbReference type="InterPro" id="IPR026170">
    <property type="entry name" value="FAM173A/B"/>
</dbReference>
<dbReference type="PANTHER" id="PTHR13610">
    <property type="entry name" value="METHYLTRANSFERASE DOMAIN-CONTAINING PROTEIN"/>
    <property type="match status" value="1"/>
</dbReference>
<keyword evidence="1 5" id="KW-0489">Methyltransferase</keyword>
<dbReference type="Gene3D" id="3.40.50.150">
    <property type="entry name" value="Vaccinia Virus protein VP39"/>
    <property type="match status" value="1"/>
</dbReference>
<evidence type="ECO:0000256" key="3">
    <source>
        <dbReference type="ARBA" id="ARBA00022691"/>
    </source>
</evidence>
<name>H2C9G6_9CREN</name>
<dbReference type="InterPro" id="IPR029063">
    <property type="entry name" value="SAM-dependent_MTases_sf"/>
</dbReference>
<dbReference type="GO" id="GO:0032259">
    <property type="term" value="P:methylation"/>
    <property type="evidence" value="ECO:0007669"/>
    <property type="project" value="UniProtKB-KW"/>
</dbReference>
<keyword evidence="5" id="KW-0687">Ribonucleoprotein</keyword>
<dbReference type="InterPro" id="IPR053600">
    <property type="entry name" value="Lysine_N-MTase"/>
</dbReference>
<dbReference type="STRING" id="671065.MetMK1DRAFT_00032370"/>
<proteinExistence type="predicted"/>
<keyword evidence="6" id="KW-1185">Reference proteome</keyword>
<feature type="domain" description="Methyltransferase" evidence="4">
    <location>
        <begin position="36"/>
        <end position="105"/>
    </location>
</feature>
<dbReference type="GO" id="GO:0005840">
    <property type="term" value="C:ribosome"/>
    <property type="evidence" value="ECO:0007669"/>
    <property type="project" value="UniProtKB-KW"/>
</dbReference>
<reference evidence="5 6" key="1">
    <citation type="submission" date="2012-01" db="EMBL/GenBank/DDBJ databases">
        <title>Improved High-Quality Draft sequence of Metallosphaera yellowstonensis MK1.</title>
        <authorList>
            <consortium name="US DOE Joint Genome Institute"/>
            <person name="Lucas S."/>
            <person name="Han J."/>
            <person name="Cheng J.-F."/>
            <person name="Goodwin L."/>
            <person name="Pitluck S."/>
            <person name="Peters L."/>
            <person name="Teshima H."/>
            <person name="Detter J.C."/>
            <person name="Han C."/>
            <person name="Tapia R."/>
            <person name="Land M."/>
            <person name="Hauser L."/>
            <person name="Kyrpides N."/>
            <person name="Kozubal M."/>
            <person name="Macur R.E."/>
            <person name="Jay Z."/>
            <person name="Inskeep W."/>
            <person name="Woyke T."/>
        </authorList>
    </citation>
    <scope>NUCLEOTIDE SEQUENCE [LARGE SCALE GENOMIC DNA]</scope>
    <source>
        <strain evidence="5 6">MK1</strain>
    </source>
</reference>
<dbReference type="CDD" id="cd02440">
    <property type="entry name" value="AdoMet_MTases"/>
    <property type="match status" value="1"/>
</dbReference>
<evidence type="ECO:0000313" key="5">
    <source>
        <dbReference type="EMBL" id="EHP68792.1"/>
    </source>
</evidence>
<dbReference type="Pfam" id="PF13649">
    <property type="entry name" value="Methyltransf_25"/>
    <property type="match status" value="1"/>
</dbReference>
<dbReference type="AlphaFoldDB" id="H2C9G6"/>
<accession>H2C9G6</accession>
<dbReference type="GO" id="GO:0016279">
    <property type="term" value="F:protein-lysine N-methyltransferase activity"/>
    <property type="evidence" value="ECO:0007669"/>
    <property type="project" value="InterPro"/>
</dbReference>
<organism evidence="5 6">
    <name type="scientific">Metallosphaera yellowstonensis MK1</name>
    <dbReference type="NCBI Taxonomy" id="671065"/>
    <lineage>
        <taxon>Archaea</taxon>
        <taxon>Thermoproteota</taxon>
        <taxon>Thermoprotei</taxon>
        <taxon>Sulfolobales</taxon>
        <taxon>Sulfolobaceae</taxon>
        <taxon>Metallosphaera</taxon>
    </lineage>
</organism>
<keyword evidence="2 5" id="KW-0808">Transferase</keyword>
<keyword evidence="3" id="KW-0949">S-adenosyl-L-methionine</keyword>
<dbReference type="eggNOG" id="arCOG01631">
    <property type="taxonomic scope" value="Archaea"/>
</dbReference>
<dbReference type="SUPFAM" id="SSF53335">
    <property type="entry name" value="S-adenosyl-L-methionine-dependent methyltransferases"/>
    <property type="match status" value="1"/>
</dbReference>
<dbReference type="HOGENOM" id="CLU_068443_2_1_2"/>
<gene>
    <name evidence="5" type="ORF">MetMK1DRAFT_00032370</name>
</gene>
<evidence type="ECO:0000256" key="2">
    <source>
        <dbReference type="ARBA" id="ARBA00022679"/>
    </source>
</evidence>
<evidence type="ECO:0000256" key="1">
    <source>
        <dbReference type="ARBA" id="ARBA00022603"/>
    </source>
</evidence>
<protein>
    <submittedName>
        <fullName evidence="5">Ribosomal protein L11 methyltransferase (PrmA)</fullName>
    </submittedName>
</protein>